<name>A0AA41T8G1_SCICA</name>
<evidence type="ECO:0000313" key="3">
    <source>
        <dbReference type="Proteomes" id="UP001166674"/>
    </source>
</evidence>
<sequence>MERMSTKVQGKSADQRNHMVESCSFHRAVGGELVDTLEPESQLVTETGDSDITRTPEKLESNENKKDGENGQLHYLRMMVLEVSGEKKEEVVLTNDSTASSGLPEDQEDEKPESRGG</sequence>
<gene>
    <name evidence="2" type="ORF">SUZIE_214885</name>
</gene>
<evidence type="ECO:0000313" key="2">
    <source>
        <dbReference type="EMBL" id="MBZ3891823.1"/>
    </source>
</evidence>
<comment type="caution">
    <text evidence="2">The sequence shown here is derived from an EMBL/GenBank/DDBJ whole genome shotgun (WGS) entry which is preliminary data.</text>
</comment>
<feature type="region of interest" description="Disordered" evidence="1">
    <location>
        <begin position="87"/>
        <end position="117"/>
    </location>
</feature>
<feature type="region of interest" description="Disordered" evidence="1">
    <location>
        <begin position="31"/>
        <end position="71"/>
    </location>
</feature>
<proteinExistence type="predicted"/>
<feature type="compositionally biased region" description="Basic and acidic residues" evidence="1">
    <location>
        <begin position="51"/>
        <end position="69"/>
    </location>
</feature>
<dbReference type="Proteomes" id="UP001166674">
    <property type="component" value="Unassembled WGS sequence"/>
</dbReference>
<dbReference type="EMBL" id="JAATJV010453970">
    <property type="protein sequence ID" value="MBZ3891823.1"/>
    <property type="molecule type" value="Genomic_DNA"/>
</dbReference>
<keyword evidence="3" id="KW-1185">Reference proteome</keyword>
<organism evidence="2 3">
    <name type="scientific">Sciurus carolinensis</name>
    <name type="common">Eastern gray squirrel</name>
    <dbReference type="NCBI Taxonomy" id="30640"/>
    <lineage>
        <taxon>Eukaryota</taxon>
        <taxon>Metazoa</taxon>
        <taxon>Chordata</taxon>
        <taxon>Craniata</taxon>
        <taxon>Vertebrata</taxon>
        <taxon>Euteleostomi</taxon>
        <taxon>Mammalia</taxon>
        <taxon>Eutheria</taxon>
        <taxon>Euarchontoglires</taxon>
        <taxon>Glires</taxon>
        <taxon>Rodentia</taxon>
        <taxon>Sciuromorpha</taxon>
        <taxon>Sciuridae</taxon>
        <taxon>Sciurinae</taxon>
        <taxon>Sciurini</taxon>
        <taxon>Sciurus</taxon>
    </lineage>
</organism>
<accession>A0AA41T8G1</accession>
<dbReference type="AlphaFoldDB" id="A0AA41T8G1"/>
<protein>
    <submittedName>
        <fullName evidence="2">tRNA (Cytosine(34)-C(5))-methyltransferase</fullName>
    </submittedName>
</protein>
<reference evidence="2" key="1">
    <citation type="submission" date="2020-03" db="EMBL/GenBank/DDBJ databases">
        <title>Studies in the Genomics of Life Span.</title>
        <authorList>
            <person name="Glass D."/>
        </authorList>
    </citation>
    <scope>NUCLEOTIDE SEQUENCE</scope>
    <source>
        <strain evidence="2">SUZIE</strain>
        <tissue evidence="2">Muscle</tissue>
    </source>
</reference>
<evidence type="ECO:0000256" key="1">
    <source>
        <dbReference type="SAM" id="MobiDB-lite"/>
    </source>
</evidence>